<evidence type="ECO:0000259" key="1">
    <source>
        <dbReference type="Pfam" id="PF20613"/>
    </source>
</evidence>
<dbReference type="EMBL" id="SMYO01000003">
    <property type="protein sequence ID" value="TDK63195.1"/>
    <property type="molecule type" value="Genomic_DNA"/>
</dbReference>
<dbReference type="InterPro" id="IPR046748">
    <property type="entry name" value="HipA_2"/>
</dbReference>
<organism evidence="2 3">
    <name type="scientific">Bacillus salipaludis</name>
    <dbReference type="NCBI Taxonomy" id="2547811"/>
    <lineage>
        <taxon>Bacteria</taxon>
        <taxon>Bacillati</taxon>
        <taxon>Bacillota</taxon>
        <taxon>Bacilli</taxon>
        <taxon>Bacillales</taxon>
        <taxon>Bacillaceae</taxon>
        <taxon>Bacillus</taxon>
    </lineage>
</organism>
<dbReference type="Pfam" id="PF20613">
    <property type="entry name" value="HipA_2"/>
    <property type="match status" value="1"/>
</dbReference>
<dbReference type="Proteomes" id="UP000295132">
    <property type="component" value="Unassembled WGS sequence"/>
</dbReference>
<proteinExistence type="predicted"/>
<comment type="caution">
    <text evidence="2">The sequence shown here is derived from an EMBL/GenBank/DDBJ whole genome shotgun (WGS) entry which is preliminary data.</text>
</comment>
<evidence type="ECO:0000313" key="2">
    <source>
        <dbReference type="EMBL" id="TDK63195.1"/>
    </source>
</evidence>
<name>A0A4R5VVM9_9BACI</name>
<protein>
    <recommendedName>
        <fullName evidence="1">HipA-like kinase domain-containing protein</fullName>
    </recommendedName>
</protein>
<accession>A0A4R5VVM9</accession>
<feature type="domain" description="HipA-like kinase" evidence="1">
    <location>
        <begin position="19"/>
        <end position="244"/>
    </location>
</feature>
<evidence type="ECO:0000313" key="3">
    <source>
        <dbReference type="Proteomes" id="UP000295132"/>
    </source>
</evidence>
<reference evidence="2 3" key="1">
    <citation type="submission" date="2019-03" db="EMBL/GenBank/DDBJ databases">
        <title>Bacillus niacini sp. nov. a Nicotinate-Metabolizing Mesophile Isolated from Soil.</title>
        <authorList>
            <person name="Zhang G."/>
        </authorList>
    </citation>
    <scope>NUCLEOTIDE SEQUENCE [LARGE SCALE GENOMIC DNA]</scope>
    <source>
        <strain evidence="2 3">WN066</strain>
    </source>
</reference>
<gene>
    <name evidence="2" type="ORF">E2K98_07010</name>
</gene>
<dbReference type="AlphaFoldDB" id="A0A4R5VVM9"/>
<sequence length="265" mass="30476">MKKKGGNIILNRIFPVRYLGKFKEGFSKPQLFEMNDGNTYLVKFKDNPQGTRVLVNDWVVGKLAQLLGLPVASFEVAYFSKSDFKKFPVLYRYGFTPGHQFASLLLKDCTGLWEPRINEEIVNRDALPGIIVFDYWVNNNDRDTGNVLLERLSDNKCYLHLIDHGLCFPGYALSKDMLKKVPMNLLKQPVHTWGVTQIDDPKSLMQFTEKVLALPSEQILSVINTIPDDWDVSSSEKKAMYQYLLSAKKALPILILKFIKKYFRD</sequence>